<accession>A0ACB8BMV3</accession>
<sequence>MTSGKQYRGGTLRLYSMRNDVIDTIHWNDREKKIKHMSRRYHDFDIPIFDMGTRSSMRVIQRRLDPALMTTHDLLHAWTGHRMEVVCFNTPRVDLSAYLFLFLTSAGSWECEWVYSTIPKVNDVSSRSFKLIIDWPFDRHSSQGGATYCSLSRNPVANFALLSGMDFLVSLPSS</sequence>
<organism evidence="1 2">
    <name type="scientific">Leucogyrophana mollusca</name>
    <dbReference type="NCBI Taxonomy" id="85980"/>
    <lineage>
        <taxon>Eukaryota</taxon>
        <taxon>Fungi</taxon>
        <taxon>Dikarya</taxon>
        <taxon>Basidiomycota</taxon>
        <taxon>Agaricomycotina</taxon>
        <taxon>Agaricomycetes</taxon>
        <taxon>Agaricomycetidae</taxon>
        <taxon>Boletales</taxon>
        <taxon>Boletales incertae sedis</taxon>
        <taxon>Leucogyrophana</taxon>
    </lineage>
</organism>
<dbReference type="Proteomes" id="UP000790709">
    <property type="component" value="Unassembled WGS sequence"/>
</dbReference>
<gene>
    <name evidence="1" type="ORF">BV22DRAFT_320353</name>
</gene>
<evidence type="ECO:0000313" key="2">
    <source>
        <dbReference type="Proteomes" id="UP000790709"/>
    </source>
</evidence>
<name>A0ACB8BMV3_9AGAM</name>
<evidence type="ECO:0000313" key="1">
    <source>
        <dbReference type="EMBL" id="KAH7926907.1"/>
    </source>
</evidence>
<dbReference type="EMBL" id="MU266375">
    <property type="protein sequence ID" value="KAH7926907.1"/>
    <property type="molecule type" value="Genomic_DNA"/>
</dbReference>
<reference evidence="1" key="1">
    <citation type="journal article" date="2021" name="New Phytol.">
        <title>Evolutionary innovations through gain and loss of genes in the ectomycorrhizal Boletales.</title>
        <authorList>
            <person name="Wu G."/>
            <person name="Miyauchi S."/>
            <person name="Morin E."/>
            <person name="Kuo A."/>
            <person name="Drula E."/>
            <person name="Varga T."/>
            <person name="Kohler A."/>
            <person name="Feng B."/>
            <person name="Cao Y."/>
            <person name="Lipzen A."/>
            <person name="Daum C."/>
            <person name="Hundley H."/>
            <person name="Pangilinan J."/>
            <person name="Johnson J."/>
            <person name="Barry K."/>
            <person name="LaButti K."/>
            <person name="Ng V."/>
            <person name="Ahrendt S."/>
            <person name="Min B."/>
            <person name="Choi I.G."/>
            <person name="Park H."/>
            <person name="Plett J.M."/>
            <person name="Magnuson J."/>
            <person name="Spatafora J.W."/>
            <person name="Nagy L.G."/>
            <person name="Henrissat B."/>
            <person name="Grigoriev I.V."/>
            <person name="Yang Z.L."/>
            <person name="Xu J."/>
            <person name="Martin F.M."/>
        </authorList>
    </citation>
    <scope>NUCLEOTIDE SEQUENCE</scope>
    <source>
        <strain evidence="1">KUC20120723A-06</strain>
    </source>
</reference>
<proteinExistence type="predicted"/>
<keyword evidence="2" id="KW-1185">Reference proteome</keyword>
<protein>
    <submittedName>
        <fullName evidence="1">Uncharacterized protein</fullName>
    </submittedName>
</protein>
<comment type="caution">
    <text evidence="1">The sequence shown here is derived from an EMBL/GenBank/DDBJ whole genome shotgun (WGS) entry which is preliminary data.</text>
</comment>